<dbReference type="Proteomes" id="UP000245626">
    <property type="component" value="Unassembled WGS sequence"/>
</dbReference>
<name>A0ACD0NYW1_9BASI</name>
<gene>
    <name evidence="1" type="ORF">IE53DRAFT_314641</name>
</gene>
<sequence length="140" mass="15300">MATRLVSNIKTPASISLFHASSRASEIFENANASLFEQRALNPKGEQASKILLVDFYAEWCRPCKLLSPALKKVASQPDVVGGRQVDLLTLDVDQHNQIASQFKVSAMPTVLAMKEGKVIDGFVGMLPEAKLIEFVKNLA</sequence>
<proteinExistence type="predicted"/>
<protein>
    <submittedName>
        <fullName evidence="1">Thioredoxin-like protein</fullName>
    </submittedName>
</protein>
<keyword evidence="2" id="KW-1185">Reference proteome</keyword>
<organism evidence="1 2">
    <name type="scientific">Violaceomyces palustris</name>
    <dbReference type="NCBI Taxonomy" id="1673888"/>
    <lineage>
        <taxon>Eukaryota</taxon>
        <taxon>Fungi</taxon>
        <taxon>Dikarya</taxon>
        <taxon>Basidiomycota</taxon>
        <taxon>Ustilaginomycotina</taxon>
        <taxon>Ustilaginomycetes</taxon>
        <taxon>Violaceomycetales</taxon>
        <taxon>Violaceomycetaceae</taxon>
        <taxon>Violaceomyces</taxon>
    </lineage>
</organism>
<accession>A0ACD0NYW1</accession>
<dbReference type="EMBL" id="KZ819876">
    <property type="protein sequence ID" value="PWN51035.1"/>
    <property type="molecule type" value="Genomic_DNA"/>
</dbReference>
<evidence type="ECO:0000313" key="2">
    <source>
        <dbReference type="Proteomes" id="UP000245626"/>
    </source>
</evidence>
<reference evidence="1 2" key="1">
    <citation type="journal article" date="2018" name="Mol. Biol. Evol.">
        <title>Broad Genomic Sampling Reveals a Smut Pathogenic Ancestry of the Fungal Clade Ustilaginomycotina.</title>
        <authorList>
            <person name="Kijpornyongpan T."/>
            <person name="Mondo S.J."/>
            <person name="Barry K."/>
            <person name="Sandor L."/>
            <person name="Lee J."/>
            <person name="Lipzen A."/>
            <person name="Pangilinan J."/>
            <person name="LaButti K."/>
            <person name="Hainaut M."/>
            <person name="Henrissat B."/>
            <person name="Grigoriev I.V."/>
            <person name="Spatafora J.W."/>
            <person name="Aime M.C."/>
        </authorList>
    </citation>
    <scope>NUCLEOTIDE SEQUENCE [LARGE SCALE GENOMIC DNA]</scope>
    <source>
        <strain evidence="1 2">SA 807</strain>
    </source>
</reference>
<evidence type="ECO:0000313" key="1">
    <source>
        <dbReference type="EMBL" id="PWN51035.1"/>
    </source>
</evidence>